<evidence type="ECO:0000256" key="5">
    <source>
        <dbReference type="ARBA" id="ARBA00022842"/>
    </source>
</evidence>
<keyword evidence="5" id="KW-0460">Magnesium</keyword>
<gene>
    <name evidence="7" type="ORF">E4031_02960</name>
</gene>
<dbReference type="PROSITE" id="PS00444">
    <property type="entry name" value="POLYPRENYL_SYNTHASE_2"/>
    <property type="match status" value="1"/>
</dbReference>
<dbReference type="InterPro" id="IPR008949">
    <property type="entry name" value="Isoprenoid_synthase_dom_sf"/>
</dbReference>
<dbReference type="SUPFAM" id="SSF48576">
    <property type="entry name" value="Terpenoid synthases"/>
    <property type="match status" value="1"/>
</dbReference>
<dbReference type="Gene3D" id="1.10.600.10">
    <property type="entry name" value="Farnesyl Diphosphate Synthase"/>
    <property type="match status" value="1"/>
</dbReference>
<keyword evidence="4" id="KW-0479">Metal-binding</keyword>
<dbReference type="Pfam" id="PF00348">
    <property type="entry name" value="polyprenyl_synt"/>
    <property type="match status" value="1"/>
</dbReference>
<protein>
    <submittedName>
        <fullName evidence="7">Polyprenyl synthetase family protein</fullName>
    </submittedName>
</protein>
<evidence type="ECO:0000256" key="1">
    <source>
        <dbReference type="ARBA" id="ARBA00001946"/>
    </source>
</evidence>
<comment type="cofactor">
    <cofactor evidence="1">
        <name>Mg(2+)</name>
        <dbReference type="ChEBI" id="CHEBI:18420"/>
    </cofactor>
</comment>
<dbReference type="GO" id="GO:0046872">
    <property type="term" value="F:metal ion binding"/>
    <property type="evidence" value="ECO:0007669"/>
    <property type="project" value="UniProtKB-KW"/>
</dbReference>
<dbReference type="GO" id="GO:0008299">
    <property type="term" value="P:isoprenoid biosynthetic process"/>
    <property type="evidence" value="ECO:0007669"/>
    <property type="project" value="InterPro"/>
</dbReference>
<reference evidence="7 8" key="1">
    <citation type="submission" date="2019-03" db="EMBL/GenBank/DDBJ databases">
        <title>Vagococcus sp. was isolated fron gut of Carduelis flavirostris.</title>
        <authorList>
            <person name="Ge Y."/>
        </authorList>
    </citation>
    <scope>NUCLEOTIDE SEQUENCE [LARGE SCALE GENOMIC DNA]</scope>
    <source>
        <strain evidence="7 8">CF-210</strain>
    </source>
</reference>
<dbReference type="EMBL" id="SRHU01000009">
    <property type="protein sequence ID" value="TFZ42671.1"/>
    <property type="molecule type" value="Genomic_DNA"/>
</dbReference>
<evidence type="ECO:0000256" key="6">
    <source>
        <dbReference type="RuleBase" id="RU004466"/>
    </source>
</evidence>
<evidence type="ECO:0000313" key="7">
    <source>
        <dbReference type="EMBL" id="TFZ42671.1"/>
    </source>
</evidence>
<comment type="caution">
    <text evidence="7">The sequence shown here is derived from an EMBL/GenBank/DDBJ whole genome shotgun (WGS) entry which is preliminary data.</text>
</comment>
<dbReference type="AlphaFoldDB" id="A0AAJ5EF91"/>
<dbReference type="Proteomes" id="UP000297725">
    <property type="component" value="Unassembled WGS sequence"/>
</dbReference>
<dbReference type="InterPro" id="IPR000092">
    <property type="entry name" value="Polyprenyl_synt"/>
</dbReference>
<dbReference type="RefSeq" id="WP_135253847.1">
    <property type="nucleotide sequence ID" value="NZ_SRHU01000009.1"/>
</dbReference>
<dbReference type="PANTHER" id="PTHR12001">
    <property type="entry name" value="GERANYLGERANYL PYROPHOSPHATE SYNTHASE"/>
    <property type="match status" value="1"/>
</dbReference>
<dbReference type="InterPro" id="IPR033749">
    <property type="entry name" value="Polyprenyl_synt_CS"/>
</dbReference>
<dbReference type="GO" id="GO:0004659">
    <property type="term" value="F:prenyltransferase activity"/>
    <property type="evidence" value="ECO:0007669"/>
    <property type="project" value="InterPro"/>
</dbReference>
<keyword evidence="3 6" id="KW-0808">Transferase</keyword>
<evidence type="ECO:0000256" key="3">
    <source>
        <dbReference type="ARBA" id="ARBA00022679"/>
    </source>
</evidence>
<proteinExistence type="inferred from homology"/>
<dbReference type="PANTHER" id="PTHR12001:SF69">
    <property type="entry name" value="ALL TRANS-POLYPRENYL-DIPHOSPHATE SYNTHASE PDSS1"/>
    <property type="match status" value="1"/>
</dbReference>
<comment type="similarity">
    <text evidence="2 6">Belongs to the FPP/GGPP synthase family.</text>
</comment>
<organism evidence="7 8">
    <name type="scientific">Vagococcus xieshaowenii</name>
    <dbReference type="NCBI Taxonomy" id="2562451"/>
    <lineage>
        <taxon>Bacteria</taxon>
        <taxon>Bacillati</taxon>
        <taxon>Bacillota</taxon>
        <taxon>Bacilli</taxon>
        <taxon>Lactobacillales</taxon>
        <taxon>Enterococcaceae</taxon>
        <taxon>Vagococcus</taxon>
    </lineage>
</organism>
<evidence type="ECO:0000256" key="2">
    <source>
        <dbReference type="ARBA" id="ARBA00006706"/>
    </source>
</evidence>
<dbReference type="CDD" id="cd00685">
    <property type="entry name" value="Trans_IPPS_HT"/>
    <property type="match status" value="1"/>
</dbReference>
<evidence type="ECO:0000256" key="4">
    <source>
        <dbReference type="ARBA" id="ARBA00022723"/>
    </source>
</evidence>
<name>A0AAJ5EF91_9ENTE</name>
<dbReference type="SFLD" id="SFLDS00005">
    <property type="entry name" value="Isoprenoid_Synthase_Type_I"/>
    <property type="match status" value="1"/>
</dbReference>
<evidence type="ECO:0000313" key="8">
    <source>
        <dbReference type="Proteomes" id="UP000297725"/>
    </source>
</evidence>
<accession>A0AAJ5EF91</accession>
<sequence>MNVHPLWNQYPSLKKELEQTLTLMATSINLANKEVETAILDMINSGGKLLRPAYLLLFSQFGKKRELNKMMALAASMETLHTATLIHDDIVDEADTRRNLPTVQSTFGKDVAVYAGDYLFVSCFKLVAKYASSLKSVQLNVDSMEKVLNGELGQMNQRYNYEVTVDDYLTNISGKTAELFSLSCFLGAFESGAPTLVSKSAKDIGFNIGMAFQILDDILDYSQSEATIGKPVLEDMKQGVYSLPLLCALETHQEALIPLLEKKHAMTDSDTQTVYTIIQEADAVEKARHLAQSYTEKALTSINKLPKNNEQTKEILSQLTLSLLKRSQ</sequence>